<dbReference type="CDD" id="cd00412">
    <property type="entry name" value="pyrophosphatase"/>
    <property type="match status" value="1"/>
</dbReference>
<dbReference type="InterPro" id="IPR008162">
    <property type="entry name" value="Pyrophosphatase"/>
</dbReference>
<keyword evidence="5" id="KW-0479">Metal-binding</keyword>
<dbReference type="Gene3D" id="3.90.80.10">
    <property type="entry name" value="Inorganic pyrophosphatase"/>
    <property type="match status" value="1"/>
</dbReference>
<evidence type="ECO:0000313" key="12">
    <source>
        <dbReference type="Proteomes" id="UP000179807"/>
    </source>
</evidence>
<dbReference type="GO" id="GO:0005737">
    <property type="term" value="C:cytoplasm"/>
    <property type="evidence" value="ECO:0007669"/>
    <property type="project" value="InterPro"/>
</dbReference>
<evidence type="ECO:0000313" key="11">
    <source>
        <dbReference type="EMBL" id="OHS98457.1"/>
    </source>
</evidence>
<feature type="compositionally biased region" description="Polar residues" evidence="10">
    <location>
        <begin position="8"/>
        <end position="31"/>
    </location>
</feature>
<dbReference type="SUPFAM" id="SSF50324">
    <property type="entry name" value="Inorganic pyrophosphatase"/>
    <property type="match status" value="1"/>
</dbReference>
<dbReference type="GeneID" id="94844779"/>
<comment type="similarity">
    <text evidence="2">Belongs to the PPase family.</text>
</comment>
<name>A0A1J4JIE1_9EUKA</name>
<dbReference type="GO" id="GO:0006796">
    <property type="term" value="P:phosphate-containing compound metabolic process"/>
    <property type="evidence" value="ECO:0007669"/>
    <property type="project" value="InterPro"/>
</dbReference>
<gene>
    <name evidence="11" type="ORF">TRFO_35128</name>
</gene>
<feature type="compositionally biased region" description="Low complexity" evidence="10">
    <location>
        <begin position="32"/>
        <end position="46"/>
    </location>
</feature>
<keyword evidence="7" id="KW-0460">Magnesium</keyword>
<comment type="cofactor">
    <cofactor evidence="1">
        <name>Mg(2+)</name>
        <dbReference type="ChEBI" id="CHEBI:18420"/>
    </cofactor>
</comment>
<evidence type="ECO:0000256" key="2">
    <source>
        <dbReference type="ARBA" id="ARBA00006220"/>
    </source>
</evidence>
<evidence type="ECO:0000256" key="5">
    <source>
        <dbReference type="ARBA" id="ARBA00022723"/>
    </source>
</evidence>
<evidence type="ECO:0000256" key="3">
    <source>
        <dbReference type="ARBA" id="ARBA00012146"/>
    </source>
</evidence>
<dbReference type="InterPro" id="IPR036649">
    <property type="entry name" value="Pyrophosphatase_sf"/>
</dbReference>
<evidence type="ECO:0000256" key="8">
    <source>
        <dbReference type="ARBA" id="ARBA00040300"/>
    </source>
</evidence>
<dbReference type="Proteomes" id="UP000179807">
    <property type="component" value="Unassembled WGS sequence"/>
</dbReference>
<keyword evidence="4" id="KW-0963">Cytoplasm</keyword>
<dbReference type="FunFam" id="3.90.80.10:FF:000003">
    <property type="entry name" value="Inorganic pyrophosphatase"/>
    <property type="match status" value="1"/>
</dbReference>
<dbReference type="AlphaFoldDB" id="A0A1J4JIE1"/>
<reference evidence="11" key="1">
    <citation type="submission" date="2016-10" db="EMBL/GenBank/DDBJ databases">
        <authorList>
            <person name="Benchimol M."/>
            <person name="Almeida L.G."/>
            <person name="Vasconcelos A.T."/>
            <person name="Perreira-Neves A."/>
            <person name="Rosa I.A."/>
            <person name="Tasca T."/>
            <person name="Bogo M.R."/>
            <person name="de Souza W."/>
        </authorList>
    </citation>
    <scope>NUCLEOTIDE SEQUENCE [LARGE SCALE GENOMIC DNA]</scope>
    <source>
        <strain evidence="11">K</strain>
    </source>
</reference>
<comment type="catalytic activity">
    <reaction evidence="9">
        <text>diphosphate + H2O = 2 phosphate + H(+)</text>
        <dbReference type="Rhea" id="RHEA:24576"/>
        <dbReference type="ChEBI" id="CHEBI:15377"/>
        <dbReference type="ChEBI" id="CHEBI:15378"/>
        <dbReference type="ChEBI" id="CHEBI:33019"/>
        <dbReference type="ChEBI" id="CHEBI:43474"/>
        <dbReference type="EC" id="3.6.1.1"/>
    </reaction>
</comment>
<keyword evidence="6" id="KW-0378">Hydrolase</keyword>
<evidence type="ECO:0000256" key="1">
    <source>
        <dbReference type="ARBA" id="ARBA00001946"/>
    </source>
</evidence>
<dbReference type="HAMAP" id="MF_00209">
    <property type="entry name" value="Inorganic_PPase"/>
    <property type="match status" value="1"/>
</dbReference>
<organism evidence="11 12">
    <name type="scientific">Tritrichomonas foetus</name>
    <dbReference type="NCBI Taxonomy" id="1144522"/>
    <lineage>
        <taxon>Eukaryota</taxon>
        <taxon>Metamonada</taxon>
        <taxon>Parabasalia</taxon>
        <taxon>Tritrichomonadida</taxon>
        <taxon>Tritrichomonadidae</taxon>
        <taxon>Tritrichomonas</taxon>
    </lineage>
</organism>
<dbReference type="PANTHER" id="PTHR10286">
    <property type="entry name" value="INORGANIC PYROPHOSPHATASE"/>
    <property type="match status" value="1"/>
</dbReference>
<dbReference type="OrthoDB" id="1608002at2759"/>
<proteinExistence type="inferred from homology"/>
<dbReference type="VEuPathDB" id="TrichDB:TRFO_35128"/>
<sequence length="251" mass="28363">MSVEFLSDSDSPPNFRKSTPALTHYRSTQCVSSTSSSPSSPSSRSNFMSSLLKKVELQNQSRYSKKLPKRTMMIHHPWHNVSIGPSSPDVINAVVEISMDSRVKTELDKPTGLLKVDRILHSSIIYPANYGFIPETLAEDGDPLDILVLCQLSVPPLCLMKARPIGVMPMIDGNDPDDKIIAVCVNDPEYNIYYDVSELPPHKMAKINQFFNDYKTLERKKVKTFKSMGSGHAKRIIQRSYSAYHEHYRLD</sequence>
<dbReference type="Pfam" id="PF00719">
    <property type="entry name" value="Pyrophosphatase"/>
    <property type="match status" value="1"/>
</dbReference>
<evidence type="ECO:0000256" key="9">
    <source>
        <dbReference type="ARBA" id="ARBA00047820"/>
    </source>
</evidence>
<evidence type="ECO:0000256" key="10">
    <source>
        <dbReference type="SAM" id="MobiDB-lite"/>
    </source>
</evidence>
<evidence type="ECO:0000256" key="7">
    <source>
        <dbReference type="ARBA" id="ARBA00022842"/>
    </source>
</evidence>
<protein>
    <recommendedName>
        <fullName evidence="8">Inorganic pyrophosphatase</fullName>
        <ecNumber evidence="3">3.6.1.1</ecNumber>
    </recommendedName>
</protein>
<keyword evidence="12" id="KW-1185">Reference proteome</keyword>
<comment type="caution">
    <text evidence="11">The sequence shown here is derived from an EMBL/GenBank/DDBJ whole genome shotgun (WGS) entry which is preliminary data.</text>
</comment>
<dbReference type="RefSeq" id="XP_068351594.1">
    <property type="nucleotide sequence ID" value="XM_068510075.1"/>
</dbReference>
<accession>A0A1J4JIE1</accession>
<dbReference type="EMBL" id="MLAK01001054">
    <property type="protein sequence ID" value="OHS98457.1"/>
    <property type="molecule type" value="Genomic_DNA"/>
</dbReference>
<evidence type="ECO:0000256" key="4">
    <source>
        <dbReference type="ARBA" id="ARBA00022490"/>
    </source>
</evidence>
<dbReference type="GO" id="GO:0000287">
    <property type="term" value="F:magnesium ion binding"/>
    <property type="evidence" value="ECO:0007669"/>
    <property type="project" value="InterPro"/>
</dbReference>
<dbReference type="PROSITE" id="PS00387">
    <property type="entry name" value="PPASE"/>
    <property type="match status" value="1"/>
</dbReference>
<evidence type="ECO:0000256" key="6">
    <source>
        <dbReference type="ARBA" id="ARBA00022801"/>
    </source>
</evidence>
<dbReference type="EC" id="3.6.1.1" evidence="3"/>
<feature type="region of interest" description="Disordered" evidence="10">
    <location>
        <begin position="1"/>
        <end position="46"/>
    </location>
</feature>
<dbReference type="GO" id="GO:0004427">
    <property type="term" value="F:inorganic diphosphate phosphatase activity"/>
    <property type="evidence" value="ECO:0007669"/>
    <property type="project" value="UniProtKB-EC"/>
</dbReference>